<dbReference type="EMBL" id="GG662536">
    <property type="protein sequence ID" value="EWS72659.1"/>
    <property type="molecule type" value="Genomic_DNA"/>
</dbReference>
<proteinExistence type="predicted"/>
<evidence type="ECO:0000256" key="1">
    <source>
        <dbReference type="SAM" id="Coils"/>
    </source>
</evidence>
<dbReference type="InParanoid" id="W7XHN5"/>
<sequence length="353" mass="43127">MSKSEIQKLRAKAFQNRKKNIKANYQIRIMKYQNINKKLQLQKASQNSKIQKQNKTKVNQNLRIIKLWKSQDKKQENSKMRQIKKPKELLNLVNFQKIIRNLNQQVLKKMKCQMHFKTILILKLSRYSKTRLINNIKKASNSKKFQQVQINKNKMLFLNSKLDRQKVKIKIQITRQKLSNSKKNRYNFRKVQRKYKQNRQNFLILLILKQVIKIVIMRSKLLKKQNQMKRFCLKARKKQIIYHRYQKRLMKIQIAKVLIQLVQQQNKIKFQKQQTNKLATNKQAQSKRKYFLNLCMANNKQQNRLWNHNCKLSNLIYQKNKKKFCKKCLNNFQMKCKKLYRKVKQIQFFIQTH</sequence>
<protein>
    <submittedName>
        <fullName evidence="2">Uncharacterized protein</fullName>
    </submittedName>
</protein>
<accession>W7XHN5</accession>
<gene>
    <name evidence="2" type="ORF">TTHERM_000421059</name>
</gene>
<dbReference type="Proteomes" id="UP000009168">
    <property type="component" value="Unassembled WGS sequence"/>
</dbReference>
<organism evidence="2 3">
    <name type="scientific">Tetrahymena thermophila (strain SB210)</name>
    <dbReference type="NCBI Taxonomy" id="312017"/>
    <lineage>
        <taxon>Eukaryota</taxon>
        <taxon>Sar</taxon>
        <taxon>Alveolata</taxon>
        <taxon>Ciliophora</taxon>
        <taxon>Intramacronucleata</taxon>
        <taxon>Oligohymenophorea</taxon>
        <taxon>Hymenostomatida</taxon>
        <taxon>Tetrahymenina</taxon>
        <taxon>Tetrahymenidae</taxon>
        <taxon>Tetrahymena</taxon>
    </lineage>
</organism>
<dbReference type="GeneID" id="24438884"/>
<dbReference type="RefSeq" id="XP_012654827.1">
    <property type="nucleotide sequence ID" value="XM_012799373.1"/>
</dbReference>
<dbReference type="AlphaFoldDB" id="W7XHN5"/>
<dbReference type="KEGG" id="tet:TTHERM_000421059"/>
<keyword evidence="1" id="KW-0175">Coiled coil</keyword>
<evidence type="ECO:0000313" key="3">
    <source>
        <dbReference type="Proteomes" id="UP000009168"/>
    </source>
</evidence>
<name>W7XHN5_TETTS</name>
<reference evidence="3" key="1">
    <citation type="journal article" date="2006" name="PLoS Biol.">
        <title>Macronuclear genome sequence of the ciliate Tetrahymena thermophila, a model eukaryote.</title>
        <authorList>
            <person name="Eisen J.A."/>
            <person name="Coyne R.S."/>
            <person name="Wu M."/>
            <person name="Wu D."/>
            <person name="Thiagarajan M."/>
            <person name="Wortman J.R."/>
            <person name="Badger J.H."/>
            <person name="Ren Q."/>
            <person name="Amedeo P."/>
            <person name="Jones K.M."/>
            <person name="Tallon L.J."/>
            <person name="Delcher A.L."/>
            <person name="Salzberg S.L."/>
            <person name="Silva J.C."/>
            <person name="Haas B.J."/>
            <person name="Majoros W.H."/>
            <person name="Farzad M."/>
            <person name="Carlton J.M."/>
            <person name="Smith R.K. Jr."/>
            <person name="Garg J."/>
            <person name="Pearlman R.E."/>
            <person name="Karrer K.M."/>
            <person name="Sun L."/>
            <person name="Manning G."/>
            <person name="Elde N.C."/>
            <person name="Turkewitz A.P."/>
            <person name="Asai D.J."/>
            <person name="Wilkes D.E."/>
            <person name="Wang Y."/>
            <person name="Cai H."/>
            <person name="Collins K."/>
            <person name="Stewart B.A."/>
            <person name="Lee S.R."/>
            <person name="Wilamowska K."/>
            <person name="Weinberg Z."/>
            <person name="Ruzzo W.L."/>
            <person name="Wloga D."/>
            <person name="Gaertig J."/>
            <person name="Frankel J."/>
            <person name="Tsao C.-C."/>
            <person name="Gorovsky M.A."/>
            <person name="Keeling P.J."/>
            <person name="Waller R.F."/>
            <person name="Patron N.J."/>
            <person name="Cherry J.M."/>
            <person name="Stover N.A."/>
            <person name="Krieger C.J."/>
            <person name="del Toro C."/>
            <person name="Ryder H.F."/>
            <person name="Williamson S.C."/>
            <person name="Barbeau R.A."/>
            <person name="Hamilton E.P."/>
            <person name="Orias E."/>
        </authorList>
    </citation>
    <scope>NUCLEOTIDE SEQUENCE [LARGE SCALE GENOMIC DNA]</scope>
    <source>
        <strain evidence="3">SB210</strain>
    </source>
</reference>
<evidence type="ECO:0000313" key="2">
    <source>
        <dbReference type="EMBL" id="EWS72659.1"/>
    </source>
</evidence>
<keyword evidence="3" id="KW-1185">Reference proteome</keyword>
<feature type="coiled-coil region" evidence="1">
    <location>
        <begin position="22"/>
        <end position="56"/>
    </location>
</feature>